<evidence type="ECO:0000313" key="4">
    <source>
        <dbReference type="Proteomes" id="UP000887568"/>
    </source>
</evidence>
<dbReference type="Pfam" id="PF20694">
    <property type="entry name" value="TRADD-like_N"/>
    <property type="match status" value="1"/>
</dbReference>
<sequence>MAFVLPVPCNKKTKHDAPAGQDQESSSDTSDSSSDTPKQSGNKKRSRAGQSSLKRSRFRSPEIDTLIEIQEPGDTETIIHYKCNNFYLIQRPLTLGDSTGNAYNYDVSAKFYGIKEGRRDEGQTRSLLEIIRKLVEAKEPEVTSLKDICRECDAATIGVEKGCVKVTFRFNSKEGLQRFWAKYSSGELQQRLKADLPIGKVEMSADDYASGCEFFEESGNRSQKAQESNEPDLAASLDTVEYYIAEYVRHRKATLKLLRAFGNPWKKIAKVRMCDETSKSCIGLKQSESPSSVKALQIRCS</sequence>
<dbReference type="EnsemblMetazoa" id="XM_038197533.1">
    <property type="protein sequence ID" value="XP_038053461.1"/>
    <property type="gene ID" value="LOC119725897"/>
</dbReference>
<dbReference type="Proteomes" id="UP000887568">
    <property type="component" value="Unplaced"/>
</dbReference>
<dbReference type="AlphaFoldDB" id="A0A913ZQV0"/>
<feature type="compositionally biased region" description="Low complexity" evidence="1">
    <location>
        <begin position="26"/>
        <end position="36"/>
    </location>
</feature>
<evidence type="ECO:0000313" key="3">
    <source>
        <dbReference type="EnsemblMetazoa" id="XP_038053461.1"/>
    </source>
</evidence>
<accession>A0A913ZQV0</accession>
<protein>
    <recommendedName>
        <fullName evidence="2">TRADD-like N-terminal domain-containing protein</fullName>
    </recommendedName>
</protein>
<organism evidence="3 4">
    <name type="scientific">Patiria miniata</name>
    <name type="common">Bat star</name>
    <name type="synonym">Asterina miniata</name>
    <dbReference type="NCBI Taxonomy" id="46514"/>
    <lineage>
        <taxon>Eukaryota</taxon>
        <taxon>Metazoa</taxon>
        <taxon>Echinodermata</taxon>
        <taxon>Eleutherozoa</taxon>
        <taxon>Asterozoa</taxon>
        <taxon>Asteroidea</taxon>
        <taxon>Valvatacea</taxon>
        <taxon>Valvatida</taxon>
        <taxon>Asterinidae</taxon>
        <taxon>Patiria</taxon>
    </lineage>
</organism>
<dbReference type="GeneID" id="119725897"/>
<evidence type="ECO:0000256" key="1">
    <source>
        <dbReference type="SAM" id="MobiDB-lite"/>
    </source>
</evidence>
<keyword evidence="4" id="KW-1185">Reference proteome</keyword>
<dbReference type="InterPro" id="IPR049341">
    <property type="entry name" value="TRADD-like_N"/>
</dbReference>
<name>A0A913ZQV0_PATMI</name>
<evidence type="ECO:0000259" key="2">
    <source>
        <dbReference type="Pfam" id="PF20694"/>
    </source>
</evidence>
<proteinExistence type="predicted"/>
<reference evidence="3" key="1">
    <citation type="submission" date="2022-11" db="UniProtKB">
        <authorList>
            <consortium name="EnsemblMetazoa"/>
        </authorList>
    </citation>
    <scope>IDENTIFICATION</scope>
</reference>
<dbReference type="RefSeq" id="XP_038053461.1">
    <property type="nucleotide sequence ID" value="XM_038197533.1"/>
</dbReference>
<feature type="region of interest" description="Disordered" evidence="1">
    <location>
        <begin position="1"/>
        <end position="57"/>
    </location>
</feature>
<feature type="domain" description="TRADD-like N-terminal" evidence="2">
    <location>
        <begin position="157"/>
        <end position="193"/>
    </location>
</feature>